<gene>
    <name evidence="1" type="ORF">LCGC14_2191760</name>
</gene>
<accession>A0A0F9DJE3</accession>
<evidence type="ECO:0000313" key="1">
    <source>
        <dbReference type="EMBL" id="KKL61793.1"/>
    </source>
</evidence>
<dbReference type="AlphaFoldDB" id="A0A0F9DJE3"/>
<sequence length="66" mass="7427">MTETAHIILEVALGRALEREDKLKAENKRLRSFLQDALPHIECMTNSQSSLITAIGEYLQTLKGTQ</sequence>
<dbReference type="EMBL" id="LAZR01028706">
    <property type="protein sequence ID" value="KKL61793.1"/>
    <property type="molecule type" value="Genomic_DNA"/>
</dbReference>
<proteinExistence type="predicted"/>
<reference evidence="1" key="1">
    <citation type="journal article" date="2015" name="Nature">
        <title>Complex archaea that bridge the gap between prokaryotes and eukaryotes.</title>
        <authorList>
            <person name="Spang A."/>
            <person name="Saw J.H."/>
            <person name="Jorgensen S.L."/>
            <person name="Zaremba-Niedzwiedzka K."/>
            <person name="Martijn J."/>
            <person name="Lind A.E."/>
            <person name="van Eijk R."/>
            <person name="Schleper C."/>
            <person name="Guy L."/>
            <person name="Ettema T.J."/>
        </authorList>
    </citation>
    <scope>NUCLEOTIDE SEQUENCE</scope>
</reference>
<organism evidence="1">
    <name type="scientific">marine sediment metagenome</name>
    <dbReference type="NCBI Taxonomy" id="412755"/>
    <lineage>
        <taxon>unclassified sequences</taxon>
        <taxon>metagenomes</taxon>
        <taxon>ecological metagenomes</taxon>
    </lineage>
</organism>
<name>A0A0F9DJE3_9ZZZZ</name>
<comment type="caution">
    <text evidence="1">The sequence shown here is derived from an EMBL/GenBank/DDBJ whole genome shotgun (WGS) entry which is preliminary data.</text>
</comment>
<protein>
    <submittedName>
        <fullName evidence="1">Uncharacterized protein</fullName>
    </submittedName>
</protein>